<name>A0A1B7N2E4_9AGAM</name>
<evidence type="ECO:0000313" key="1">
    <source>
        <dbReference type="EMBL" id="OAX39029.1"/>
    </source>
</evidence>
<dbReference type="AlphaFoldDB" id="A0A1B7N2E4"/>
<reference evidence="1 2" key="1">
    <citation type="submission" date="2016-06" db="EMBL/GenBank/DDBJ databases">
        <title>Comparative genomics of the ectomycorrhizal sister species Rhizopogon vinicolor and Rhizopogon vesiculosus (Basidiomycota: Boletales) reveals a divergence of the mating type B locus.</title>
        <authorList>
            <consortium name="DOE Joint Genome Institute"/>
            <person name="Mujic A.B."/>
            <person name="Kuo A."/>
            <person name="Tritt A."/>
            <person name="Lipzen A."/>
            <person name="Chen C."/>
            <person name="Johnson J."/>
            <person name="Sharma A."/>
            <person name="Barry K."/>
            <person name="Grigoriev I.V."/>
            <person name="Spatafora J.W."/>
        </authorList>
    </citation>
    <scope>NUCLEOTIDE SEQUENCE [LARGE SCALE GENOMIC DNA]</scope>
    <source>
        <strain evidence="1 2">AM-OR11-026</strain>
    </source>
</reference>
<protein>
    <submittedName>
        <fullName evidence="1">Uncharacterized protein</fullName>
    </submittedName>
</protein>
<gene>
    <name evidence="1" type="ORF">K503DRAFT_814903</name>
</gene>
<dbReference type="Proteomes" id="UP000092154">
    <property type="component" value="Unassembled WGS sequence"/>
</dbReference>
<keyword evidence="2" id="KW-1185">Reference proteome</keyword>
<dbReference type="InParanoid" id="A0A1B7N2E4"/>
<dbReference type="EMBL" id="KV448266">
    <property type="protein sequence ID" value="OAX39029.1"/>
    <property type="molecule type" value="Genomic_DNA"/>
</dbReference>
<evidence type="ECO:0000313" key="2">
    <source>
        <dbReference type="Proteomes" id="UP000092154"/>
    </source>
</evidence>
<organism evidence="1 2">
    <name type="scientific">Rhizopogon vinicolor AM-OR11-026</name>
    <dbReference type="NCBI Taxonomy" id="1314800"/>
    <lineage>
        <taxon>Eukaryota</taxon>
        <taxon>Fungi</taxon>
        <taxon>Dikarya</taxon>
        <taxon>Basidiomycota</taxon>
        <taxon>Agaricomycotina</taxon>
        <taxon>Agaricomycetes</taxon>
        <taxon>Agaricomycetidae</taxon>
        <taxon>Boletales</taxon>
        <taxon>Suillineae</taxon>
        <taxon>Rhizopogonaceae</taxon>
        <taxon>Rhizopogon</taxon>
    </lineage>
</organism>
<proteinExistence type="predicted"/>
<sequence length="82" mass="8973">MVEALGSLAVTVEQNSSVNGNSTSAYGPHERDVMVQHDTRVAPEGHKKLYASAAMNKFDTEAKAPRGVQARCSSRRIYKRPL</sequence>
<accession>A0A1B7N2E4</accession>